<dbReference type="Proteomes" id="UP000598820">
    <property type="component" value="Unassembled WGS sequence"/>
</dbReference>
<sequence length="123" mass="14371">MEGQQKGGKDTALELKLKKILINWSVAATDFFHQYNQISLYLDSIHHTPRHEMNWIGQYHVPQLISLQATMRNELERLLLDIDQIDQQSIANRYEQLANHTRILRQLNQQANMLLELALLPAN</sequence>
<dbReference type="AlphaFoldDB" id="A0A927AVE2"/>
<keyword evidence="1" id="KW-0175">Coiled coil</keyword>
<reference evidence="2" key="1">
    <citation type="submission" date="2020-09" db="EMBL/GenBank/DDBJ databases">
        <authorList>
            <person name="Kim M.K."/>
        </authorList>
    </citation>
    <scope>NUCLEOTIDE SEQUENCE</scope>
    <source>
        <strain evidence="2">BT702</strain>
    </source>
</reference>
<dbReference type="EMBL" id="JACWZY010000046">
    <property type="protein sequence ID" value="MBD2705138.1"/>
    <property type="molecule type" value="Genomic_DNA"/>
</dbReference>
<comment type="caution">
    <text evidence="2">The sequence shown here is derived from an EMBL/GenBank/DDBJ whole genome shotgun (WGS) entry which is preliminary data.</text>
</comment>
<accession>A0A927AVE2</accession>
<keyword evidence="3" id="KW-1185">Reference proteome</keyword>
<evidence type="ECO:0000313" key="3">
    <source>
        <dbReference type="Proteomes" id="UP000598820"/>
    </source>
</evidence>
<evidence type="ECO:0000313" key="2">
    <source>
        <dbReference type="EMBL" id="MBD2705138.1"/>
    </source>
</evidence>
<proteinExistence type="predicted"/>
<organism evidence="2 3">
    <name type="scientific">Spirosoma profusum</name>
    <dbReference type="NCBI Taxonomy" id="2771354"/>
    <lineage>
        <taxon>Bacteria</taxon>
        <taxon>Pseudomonadati</taxon>
        <taxon>Bacteroidota</taxon>
        <taxon>Cytophagia</taxon>
        <taxon>Cytophagales</taxon>
        <taxon>Cytophagaceae</taxon>
        <taxon>Spirosoma</taxon>
    </lineage>
</organism>
<dbReference type="RefSeq" id="WP_190892303.1">
    <property type="nucleotide sequence ID" value="NZ_JACWZY010000046.1"/>
</dbReference>
<protein>
    <submittedName>
        <fullName evidence="2">Uncharacterized protein</fullName>
    </submittedName>
</protein>
<evidence type="ECO:0000256" key="1">
    <source>
        <dbReference type="SAM" id="Coils"/>
    </source>
</evidence>
<feature type="coiled-coil region" evidence="1">
    <location>
        <begin position="68"/>
        <end position="117"/>
    </location>
</feature>
<name>A0A927AVE2_9BACT</name>
<gene>
    <name evidence="2" type="ORF">IC229_31235</name>
</gene>